<dbReference type="RefSeq" id="WP_182846086.1">
    <property type="nucleotide sequence ID" value="NZ_BAAALP010000001.1"/>
</dbReference>
<dbReference type="SUPFAM" id="SSF143011">
    <property type="entry name" value="RelE-like"/>
    <property type="match status" value="1"/>
</dbReference>
<evidence type="ECO:0000313" key="1">
    <source>
        <dbReference type="EMBL" id="MBA8953922.1"/>
    </source>
</evidence>
<gene>
    <name evidence="1" type="ORF">HNR61_005576</name>
</gene>
<name>A0A7W3QNS9_ACTNM</name>
<sequence length="79" mass="8983">MPRNVQWRGAAWTQLQELPEELRRDALLAVGGLMADPLPSGSETYEPAPDTYRLTTAYVTIFYRLIGEEIDVVYVRPNT</sequence>
<accession>A0A7W3QNS9</accession>
<comment type="caution">
    <text evidence="1">The sequence shown here is derived from an EMBL/GenBank/DDBJ whole genome shotgun (WGS) entry which is preliminary data.</text>
</comment>
<dbReference type="InterPro" id="IPR035093">
    <property type="entry name" value="RelE/ParE_toxin_dom_sf"/>
</dbReference>
<reference evidence="1 2" key="1">
    <citation type="submission" date="2020-08" db="EMBL/GenBank/DDBJ databases">
        <title>Genomic Encyclopedia of Type Strains, Phase IV (KMG-IV): sequencing the most valuable type-strain genomes for metagenomic binning, comparative biology and taxonomic classification.</title>
        <authorList>
            <person name="Goeker M."/>
        </authorList>
    </citation>
    <scope>NUCLEOTIDE SEQUENCE [LARGE SCALE GENOMIC DNA]</scope>
    <source>
        <strain evidence="1 2">DSM 44197</strain>
    </source>
</reference>
<protein>
    <submittedName>
        <fullName evidence="1">Uncharacterized protein</fullName>
    </submittedName>
</protein>
<dbReference type="AlphaFoldDB" id="A0A7W3QNS9"/>
<organism evidence="1 2">
    <name type="scientific">Actinomadura namibiensis</name>
    <dbReference type="NCBI Taxonomy" id="182080"/>
    <lineage>
        <taxon>Bacteria</taxon>
        <taxon>Bacillati</taxon>
        <taxon>Actinomycetota</taxon>
        <taxon>Actinomycetes</taxon>
        <taxon>Streptosporangiales</taxon>
        <taxon>Thermomonosporaceae</taxon>
        <taxon>Actinomadura</taxon>
    </lineage>
</organism>
<keyword evidence="2" id="KW-1185">Reference proteome</keyword>
<dbReference type="EMBL" id="JACJIA010000008">
    <property type="protein sequence ID" value="MBA8953922.1"/>
    <property type="molecule type" value="Genomic_DNA"/>
</dbReference>
<evidence type="ECO:0000313" key="2">
    <source>
        <dbReference type="Proteomes" id="UP000572680"/>
    </source>
</evidence>
<proteinExistence type="predicted"/>
<dbReference type="Proteomes" id="UP000572680">
    <property type="component" value="Unassembled WGS sequence"/>
</dbReference>